<dbReference type="GO" id="GO:0006313">
    <property type="term" value="P:DNA transposition"/>
    <property type="evidence" value="ECO:0007669"/>
    <property type="project" value="InterPro"/>
</dbReference>
<dbReference type="Gene3D" id="3.30.70.1290">
    <property type="entry name" value="Transposase IS200-like"/>
    <property type="match status" value="1"/>
</dbReference>
<sequence length="184" mass="21733">MPNYRRANVSGGTYFFTVNTLSRQAILLDDDIRTALREGIASVRQSHPFTIEAWALLPDHLHCIWTLPSGDHDFSTRWQVIKRIVTQRCSTRLNRPDLMTAWRTQRKQGTLWQHRYWEHLIRDENDYRCHVDYIHWNPVKHGYIKRAGDWPYSTFHRHVASSVYPPDWGIDASIIDEGNFGESE</sequence>
<feature type="domain" description="Transposase IS200-like" evidence="1">
    <location>
        <begin position="9"/>
        <end position="137"/>
    </location>
</feature>
<dbReference type="Proteomes" id="UP000243180">
    <property type="component" value="Chromosome"/>
</dbReference>
<dbReference type="InterPro" id="IPR036515">
    <property type="entry name" value="Transposase_17_sf"/>
</dbReference>
<dbReference type="PANTHER" id="PTHR36966">
    <property type="entry name" value="REP-ASSOCIATED TYROSINE TRANSPOSASE"/>
    <property type="match status" value="1"/>
</dbReference>
<dbReference type="InterPro" id="IPR052715">
    <property type="entry name" value="RAYT_transposase"/>
</dbReference>
<dbReference type="KEGG" id="slim:SCL_2040"/>
<dbReference type="PANTHER" id="PTHR36966:SF1">
    <property type="entry name" value="REP-ASSOCIATED TYROSINE TRANSPOSASE"/>
    <property type="match status" value="1"/>
</dbReference>
<evidence type="ECO:0000313" key="3">
    <source>
        <dbReference type="Proteomes" id="UP000243180"/>
    </source>
</evidence>
<dbReference type="GO" id="GO:0004803">
    <property type="term" value="F:transposase activity"/>
    <property type="evidence" value="ECO:0007669"/>
    <property type="project" value="InterPro"/>
</dbReference>
<dbReference type="GO" id="GO:0043565">
    <property type="term" value="F:sequence-specific DNA binding"/>
    <property type="evidence" value="ECO:0007669"/>
    <property type="project" value="TreeGrafter"/>
</dbReference>
<proteinExistence type="predicted"/>
<name>A0A1B4XHP4_9GAMM</name>
<dbReference type="OrthoDB" id="9794403at2"/>
<dbReference type="InterPro" id="IPR002686">
    <property type="entry name" value="Transposase_17"/>
</dbReference>
<accession>A0A1B4XHP4</accession>
<dbReference type="EMBL" id="AP014879">
    <property type="protein sequence ID" value="BAV34331.1"/>
    <property type="molecule type" value="Genomic_DNA"/>
</dbReference>
<dbReference type="RefSeq" id="WP_096361085.1">
    <property type="nucleotide sequence ID" value="NZ_AP014879.1"/>
</dbReference>
<protein>
    <submittedName>
        <fullName evidence="2">Transposase</fullName>
    </submittedName>
</protein>
<evidence type="ECO:0000313" key="2">
    <source>
        <dbReference type="EMBL" id="BAV34331.1"/>
    </source>
</evidence>
<evidence type="ECO:0000259" key="1">
    <source>
        <dbReference type="SMART" id="SM01321"/>
    </source>
</evidence>
<dbReference type="SUPFAM" id="SSF143422">
    <property type="entry name" value="Transposase IS200-like"/>
    <property type="match status" value="1"/>
</dbReference>
<gene>
    <name evidence="2" type="ORF">SCL_2040</name>
</gene>
<dbReference type="FunCoup" id="A0A1B4XHP4">
    <property type="interactions" value="61"/>
</dbReference>
<dbReference type="InParanoid" id="A0A1B4XHP4"/>
<dbReference type="SMART" id="SM01321">
    <property type="entry name" value="Y1_Tnp"/>
    <property type="match status" value="1"/>
</dbReference>
<reference evidence="2 3" key="1">
    <citation type="submission" date="2015-05" db="EMBL/GenBank/DDBJ databases">
        <title>Complete genome sequence of a sulfur-oxidizing gammaproteobacterium strain HA5.</title>
        <authorList>
            <person name="Miura A."/>
            <person name="Kojima H."/>
            <person name="Fukui M."/>
        </authorList>
    </citation>
    <scope>NUCLEOTIDE SEQUENCE [LARGE SCALE GENOMIC DNA]</scope>
    <source>
        <strain evidence="2 3">HA5</strain>
    </source>
</reference>
<keyword evidence="3" id="KW-1185">Reference proteome</keyword>
<dbReference type="AlphaFoldDB" id="A0A1B4XHP4"/>
<organism evidence="2 3">
    <name type="scientific">Sulfuricaulis limicola</name>
    <dbReference type="NCBI Taxonomy" id="1620215"/>
    <lineage>
        <taxon>Bacteria</taxon>
        <taxon>Pseudomonadati</taxon>
        <taxon>Pseudomonadota</taxon>
        <taxon>Gammaproteobacteria</taxon>
        <taxon>Acidiferrobacterales</taxon>
        <taxon>Acidiferrobacteraceae</taxon>
        <taxon>Sulfuricaulis</taxon>
    </lineage>
</organism>
<dbReference type="Pfam" id="PF01797">
    <property type="entry name" value="Y1_Tnp"/>
    <property type="match status" value="1"/>
</dbReference>
<dbReference type="NCBIfam" id="NF047646">
    <property type="entry name" value="REP_Tyr_transpos"/>
    <property type="match status" value="1"/>
</dbReference>